<evidence type="ECO:0000313" key="5">
    <source>
        <dbReference type="Proteomes" id="UP000005876"/>
    </source>
</evidence>
<dbReference type="STRING" id="985665.HPL003_15365"/>
<dbReference type="Gene3D" id="1.10.1790.10">
    <property type="entry name" value="PRD domain"/>
    <property type="match status" value="2"/>
</dbReference>
<keyword evidence="2" id="KW-1133">Transmembrane helix</keyword>
<feature type="transmembrane region" description="Helical" evidence="2">
    <location>
        <begin position="15"/>
        <end position="34"/>
    </location>
</feature>
<keyword evidence="2" id="KW-0812">Transmembrane</keyword>
<organism evidence="4 5">
    <name type="scientific">Paenibacillus terrae (strain HPL-003)</name>
    <dbReference type="NCBI Taxonomy" id="985665"/>
    <lineage>
        <taxon>Bacteria</taxon>
        <taxon>Bacillati</taxon>
        <taxon>Bacillota</taxon>
        <taxon>Bacilli</taxon>
        <taxon>Bacillales</taxon>
        <taxon>Paenibacillaceae</taxon>
        <taxon>Paenibacillus</taxon>
    </lineage>
</organism>
<proteinExistence type="predicted"/>
<protein>
    <submittedName>
        <fullName evidence="4">BigG family transcription antiterminator</fullName>
    </submittedName>
</protein>
<dbReference type="InterPro" id="IPR050661">
    <property type="entry name" value="BglG_antiterminators"/>
</dbReference>
<accession>G7VXR2</accession>
<dbReference type="PROSITE" id="PS51372">
    <property type="entry name" value="PRD_2"/>
    <property type="match status" value="2"/>
</dbReference>
<dbReference type="NCBIfam" id="NF046042">
    <property type="entry name" value="LicT"/>
    <property type="match status" value="1"/>
</dbReference>
<keyword evidence="2" id="KW-0472">Membrane</keyword>
<dbReference type="KEGG" id="pta:HPL003_15365"/>
<keyword evidence="1" id="KW-0677">Repeat</keyword>
<dbReference type="InterPro" id="IPR036634">
    <property type="entry name" value="PRD_sf"/>
</dbReference>
<name>G7VXR2_PAETH</name>
<feature type="domain" description="PRD" evidence="3">
    <location>
        <begin position="206"/>
        <end position="312"/>
    </location>
</feature>
<dbReference type="SUPFAM" id="SSF63520">
    <property type="entry name" value="PTS-regulatory domain, PRD"/>
    <property type="match status" value="2"/>
</dbReference>
<dbReference type="GO" id="GO:0006355">
    <property type="term" value="P:regulation of DNA-templated transcription"/>
    <property type="evidence" value="ECO:0007669"/>
    <property type="project" value="InterPro"/>
</dbReference>
<evidence type="ECO:0000313" key="4">
    <source>
        <dbReference type="EMBL" id="AET59822.1"/>
    </source>
</evidence>
<feature type="domain" description="PRD" evidence="3">
    <location>
        <begin position="100"/>
        <end position="205"/>
    </location>
</feature>
<dbReference type="eggNOG" id="COG3711">
    <property type="taxonomic scope" value="Bacteria"/>
</dbReference>
<reference key="2">
    <citation type="submission" date="2011-11" db="EMBL/GenBank/DDBJ databases">
        <authorList>
            <person name="Shin S.H."/>
            <person name="Kim S."/>
            <person name="Kim J.Y."/>
        </authorList>
    </citation>
    <scope>NUCLEOTIDE SEQUENCE</scope>
    <source>
        <strain>HPL-003</strain>
    </source>
</reference>
<sequence length="312" mass="36820">MRLVTGNAGKTTTEMIMFISVVVLLFFIPQNGWFNVIIKQIFNNNIVSTVDDKNQELLILGRGIGFNFRAGDPIDENRIEKIFRLQDANIYEKFKATVMEVPIDILQVTDDIVSLARTQLNKKISDGIYVSLSDHIHFAIQRMEHDMIVRNPLSWEIQHFYKAEYDAAKESLTLLRERLGIEFPKEEICNIALHFVNAEINDSMNDVTHMMQLLQEIMNIIKYHFNVEFDEDSVNYFRFITHLKYFCQRVITHSGHDDAEEYLYEVVKKNYADTFKCIGKIERFIQKNYKYTMTHSEQLYLTLHLERLIKRK</sequence>
<dbReference type="EMBL" id="CP003107">
    <property type="protein sequence ID" value="AET59822.1"/>
    <property type="molecule type" value="Genomic_DNA"/>
</dbReference>
<evidence type="ECO:0000256" key="1">
    <source>
        <dbReference type="ARBA" id="ARBA00022737"/>
    </source>
</evidence>
<dbReference type="HOGENOM" id="CLU_078802_0_0_9"/>
<dbReference type="PANTHER" id="PTHR30185:SF15">
    <property type="entry name" value="CRYPTIC BETA-GLUCOSIDE BGL OPERON ANTITERMINATOR"/>
    <property type="match status" value="1"/>
</dbReference>
<dbReference type="Pfam" id="PF00874">
    <property type="entry name" value="PRD"/>
    <property type="match status" value="2"/>
</dbReference>
<dbReference type="SUPFAM" id="SSF50151">
    <property type="entry name" value="SacY-like RNA-binding domain"/>
    <property type="match status" value="1"/>
</dbReference>
<dbReference type="AlphaFoldDB" id="G7VXR2"/>
<dbReference type="InterPro" id="IPR004341">
    <property type="entry name" value="CAT_RNA-bd_dom"/>
</dbReference>
<evidence type="ECO:0000259" key="3">
    <source>
        <dbReference type="PROSITE" id="PS51372"/>
    </source>
</evidence>
<gene>
    <name evidence="4" type="ordered locus">HPL003_15365</name>
</gene>
<dbReference type="InterPro" id="IPR011608">
    <property type="entry name" value="PRD"/>
</dbReference>
<dbReference type="Pfam" id="PF03123">
    <property type="entry name" value="CAT_RBD"/>
    <property type="match status" value="1"/>
</dbReference>
<reference evidence="4 5" key="3">
    <citation type="journal article" date="2012" name="J. Bacteriol.">
        <title>Genome Sequence of Paenibacillus terrae HPL-003, a Xylanase-Producing Bacterium Isolated from Soil Found in Forest Residue.</title>
        <authorList>
            <person name="Shin S.H."/>
            <person name="Kim S."/>
            <person name="Kim J.Y."/>
            <person name="Song H.Y."/>
            <person name="Cho S.J."/>
            <person name="Kim D.R."/>
            <person name="Lee K.I."/>
            <person name="Lim H.K."/>
            <person name="Park N.J."/>
            <person name="Hwang I.T."/>
            <person name="Yang K.S."/>
        </authorList>
    </citation>
    <scope>NUCLEOTIDE SEQUENCE [LARGE SCALE GENOMIC DNA]</scope>
    <source>
        <strain evidence="4 5">HPL-003</strain>
    </source>
</reference>
<dbReference type="Proteomes" id="UP000005876">
    <property type="component" value="Chromosome"/>
</dbReference>
<reference evidence="5" key="1">
    <citation type="submission" date="2011-11" db="EMBL/GenBank/DDBJ databases">
        <title>Complete sequence of Paenibacillus terrae HPL-003.</title>
        <authorList>
            <person name="Shin S.H."/>
            <person name="Kim S."/>
            <person name="Kim J.Y."/>
        </authorList>
    </citation>
    <scope>NUCLEOTIDE SEQUENCE [LARGE SCALE GENOMIC DNA]</scope>
    <source>
        <strain evidence="5">HPL-003</strain>
    </source>
</reference>
<dbReference type="Gene3D" id="2.30.24.10">
    <property type="entry name" value="CAT RNA-binding domain"/>
    <property type="match status" value="1"/>
</dbReference>
<dbReference type="SMART" id="SM01061">
    <property type="entry name" value="CAT_RBD"/>
    <property type="match status" value="1"/>
</dbReference>
<dbReference type="InterPro" id="IPR036650">
    <property type="entry name" value="CAT_RNA-bd_dom_sf"/>
</dbReference>
<evidence type="ECO:0000256" key="2">
    <source>
        <dbReference type="SAM" id="Phobius"/>
    </source>
</evidence>
<dbReference type="GO" id="GO:0003723">
    <property type="term" value="F:RNA binding"/>
    <property type="evidence" value="ECO:0007669"/>
    <property type="project" value="InterPro"/>
</dbReference>
<dbReference type="PANTHER" id="PTHR30185">
    <property type="entry name" value="CRYPTIC BETA-GLUCOSIDE BGL OPERON ANTITERMINATOR"/>
    <property type="match status" value="1"/>
</dbReference>